<dbReference type="PANTHER" id="PTHR18849:SF0">
    <property type="entry name" value="CILIA- AND FLAGELLA-ASSOCIATED PROTEIN 410-RELATED"/>
    <property type="match status" value="1"/>
</dbReference>
<feature type="region of interest" description="Disordered" evidence="9">
    <location>
        <begin position="234"/>
        <end position="274"/>
    </location>
</feature>
<name>A0AAW2YMS5_9EUKA</name>
<organism evidence="11 12">
    <name type="scientific">Acrasis kona</name>
    <dbReference type="NCBI Taxonomy" id="1008807"/>
    <lineage>
        <taxon>Eukaryota</taxon>
        <taxon>Discoba</taxon>
        <taxon>Heterolobosea</taxon>
        <taxon>Tetramitia</taxon>
        <taxon>Eutetramitia</taxon>
        <taxon>Acrasidae</taxon>
        <taxon>Acrasis</taxon>
    </lineage>
</organism>
<keyword evidence="3" id="KW-0963">Cytoplasm</keyword>
<comment type="similarity">
    <text evidence="8">Belongs to the tilB family.</text>
</comment>
<dbReference type="EMBL" id="JAOPGA020000460">
    <property type="protein sequence ID" value="KAL0478698.1"/>
    <property type="molecule type" value="Genomic_DNA"/>
</dbReference>
<feature type="domain" description="Dynein axonemal assembly factor 11-like CS" evidence="10">
    <location>
        <begin position="281"/>
        <end position="380"/>
    </location>
</feature>
<accession>A0AAW2YMS5</accession>
<evidence type="ECO:0000256" key="7">
    <source>
        <dbReference type="ARBA" id="ARBA00023273"/>
    </source>
</evidence>
<dbReference type="PANTHER" id="PTHR18849">
    <property type="entry name" value="LEUCINE RICH REPEAT PROTEIN"/>
    <property type="match status" value="1"/>
</dbReference>
<keyword evidence="7" id="KW-0966">Cell projection</keyword>
<gene>
    <name evidence="11" type="ORF">AKO1_008275</name>
</gene>
<dbReference type="Gene3D" id="3.80.10.10">
    <property type="entry name" value="Ribonuclease Inhibitor"/>
    <property type="match status" value="1"/>
</dbReference>
<comment type="caution">
    <text evidence="11">The sequence shown here is derived from an EMBL/GenBank/DDBJ whole genome shotgun (WGS) entry which is preliminary data.</text>
</comment>
<dbReference type="AlphaFoldDB" id="A0AAW2YMS5"/>
<keyword evidence="4" id="KW-0433">Leucine-rich repeat</keyword>
<evidence type="ECO:0000256" key="4">
    <source>
        <dbReference type="ARBA" id="ARBA00022614"/>
    </source>
</evidence>
<evidence type="ECO:0000256" key="5">
    <source>
        <dbReference type="ARBA" id="ARBA00022737"/>
    </source>
</evidence>
<evidence type="ECO:0000256" key="1">
    <source>
        <dbReference type="ARBA" id="ARBA00004138"/>
    </source>
</evidence>
<dbReference type="SMART" id="SM00365">
    <property type="entry name" value="LRR_SD22"/>
    <property type="match status" value="4"/>
</dbReference>
<dbReference type="InterPro" id="IPR001611">
    <property type="entry name" value="Leu-rich_rpt"/>
</dbReference>
<feature type="compositionally biased region" description="Basic and acidic residues" evidence="9">
    <location>
        <begin position="243"/>
        <end position="263"/>
    </location>
</feature>
<keyword evidence="5" id="KW-0677">Repeat</keyword>
<dbReference type="Pfam" id="PF23602">
    <property type="entry name" value="CS_DNAAF11_C"/>
    <property type="match status" value="1"/>
</dbReference>
<dbReference type="GO" id="GO:0005929">
    <property type="term" value="C:cilium"/>
    <property type="evidence" value="ECO:0007669"/>
    <property type="project" value="UniProtKB-SubCell"/>
</dbReference>
<evidence type="ECO:0000256" key="9">
    <source>
        <dbReference type="SAM" id="MobiDB-lite"/>
    </source>
</evidence>
<evidence type="ECO:0000256" key="2">
    <source>
        <dbReference type="ARBA" id="ARBA00004496"/>
    </source>
</evidence>
<sequence length="386" mass="45127">MWRIRTGVVGKGQSHFLKLSETNFLWIIPLQIYYKNVEMVQETLNENLLRRRSEHNDGRLSDLKEITLHQFELTKIEPVLHEHCRQLQQLFLQNNLIEKIENLYHLKDLRYLNLAINSITKIENLESNEVLTKLDLTINYITDIFSVENLSCNHHLRELTLTGNPICNIKAYRLFVISVLPQLKILDGEEIKLQERILAEQNKDDLRLKIKKRQERLLKDTKKEVEKNKKLIESGEDLYGNDPESRRAAAEKMRQSTQEKDNRQSSASGIGEIERINQDVAKRSNLTPEQEIEKYGKVMQKNEGKWDFKLLETDFDYTCDIPIQKHISMANIKINVETTYLRVDVRGKILQIRLDSNVDPDRCNAKRSAVTGALLITMPKNKIVQK</sequence>
<evidence type="ECO:0000313" key="12">
    <source>
        <dbReference type="Proteomes" id="UP001431209"/>
    </source>
</evidence>
<dbReference type="Proteomes" id="UP001431209">
    <property type="component" value="Unassembled WGS sequence"/>
</dbReference>
<dbReference type="InterPro" id="IPR056496">
    <property type="entry name" value="CS_DNAAF11_C"/>
</dbReference>
<dbReference type="PROSITE" id="PS51450">
    <property type="entry name" value="LRR"/>
    <property type="match status" value="3"/>
</dbReference>
<proteinExistence type="inferred from homology"/>
<keyword evidence="12" id="KW-1185">Reference proteome</keyword>
<evidence type="ECO:0000259" key="10">
    <source>
        <dbReference type="Pfam" id="PF23602"/>
    </source>
</evidence>
<evidence type="ECO:0000256" key="3">
    <source>
        <dbReference type="ARBA" id="ARBA00022490"/>
    </source>
</evidence>
<dbReference type="Pfam" id="PF14580">
    <property type="entry name" value="LRR_9"/>
    <property type="match status" value="1"/>
</dbReference>
<dbReference type="FunFam" id="3.80.10.10:FF:000052">
    <property type="entry name" value="Leucine rich repeat containing 6"/>
    <property type="match status" value="1"/>
</dbReference>
<dbReference type="InterPro" id="IPR032675">
    <property type="entry name" value="LRR_dom_sf"/>
</dbReference>
<protein>
    <recommendedName>
        <fullName evidence="10">Dynein axonemal assembly factor 11-like CS domain-containing protein</fullName>
    </recommendedName>
</protein>
<comment type="subcellular location">
    <subcellularLocation>
        <location evidence="1">Cell projection</location>
        <location evidence="1">Cilium</location>
    </subcellularLocation>
    <subcellularLocation>
        <location evidence="2">Cytoplasm</location>
    </subcellularLocation>
</comment>
<reference evidence="11 12" key="1">
    <citation type="submission" date="2024-03" db="EMBL/GenBank/DDBJ databases">
        <title>The Acrasis kona genome and developmental transcriptomes reveal deep origins of eukaryotic multicellular pathways.</title>
        <authorList>
            <person name="Sheikh S."/>
            <person name="Fu C.-J."/>
            <person name="Brown M.W."/>
            <person name="Baldauf S.L."/>
        </authorList>
    </citation>
    <scope>NUCLEOTIDE SEQUENCE [LARGE SCALE GENOMIC DNA]</scope>
    <source>
        <strain evidence="11 12">ATCC MYA-3509</strain>
    </source>
</reference>
<dbReference type="SUPFAM" id="SSF52058">
    <property type="entry name" value="L domain-like"/>
    <property type="match status" value="1"/>
</dbReference>
<dbReference type="GO" id="GO:0005737">
    <property type="term" value="C:cytoplasm"/>
    <property type="evidence" value="ECO:0007669"/>
    <property type="project" value="UniProtKB-SubCell"/>
</dbReference>
<evidence type="ECO:0000256" key="6">
    <source>
        <dbReference type="ARBA" id="ARBA00023069"/>
    </source>
</evidence>
<keyword evidence="6" id="KW-0969">Cilium</keyword>
<evidence type="ECO:0000256" key="8">
    <source>
        <dbReference type="ARBA" id="ARBA00049982"/>
    </source>
</evidence>
<evidence type="ECO:0000313" key="11">
    <source>
        <dbReference type="EMBL" id="KAL0478698.1"/>
    </source>
</evidence>